<dbReference type="InterPro" id="IPR007345">
    <property type="entry name" value="Polysacch_pyruvyl_Trfase"/>
</dbReference>
<keyword evidence="3" id="KW-1185">Reference proteome</keyword>
<reference evidence="2 3" key="1">
    <citation type="submission" date="2016-10" db="EMBL/GenBank/DDBJ databases">
        <authorList>
            <person name="de Groot N.N."/>
        </authorList>
    </citation>
    <scope>NUCLEOTIDE SEQUENCE [LARGE SCALE GENOMIC DNA]</scope>
    <source>
        <strain evidence="2 3">DSM 9179</strain>
    </source>
</reference>
<sequence>MKRFSYIIIILGGDYMNEKRVCVISAYTYIQQHINYGSLFQYYALETILKNLGYAPYWLRYIIKEPKLSGISCVKQAIKKILKLDISPQERKILRTFDDFVSSKLTVSKNIYYSEDELKMDPPAADYYITGSDQVWGGVDSANYLCFVPKGKKKISYAASFGKSEISDAQMRTIKPWLKNFDFISVREESGLNICEKINVKAERMIDPTFLLNRSDFPCSDKYIELDNQYLLLYFLNINNSTSLPLEEINEMSETTKIKTVAGVSEFDQLIECKYLEYFAPEDWLSGYKYAEGILTNTFHGTVFALIYHKPFLVFLQKGRFEKQNERIFSLLRLYGLEDRVYDGNQKILIQLKEKIDWVKVDNIISQERNKAQRFIMKTLA</sequence>
<evidence type="ECO:0000259" key="1">
    <source>
        <dbReference type="Pfam" id="PF04230"/>
    </source>
</evidence>
<name>A0A1I0RPN3_9FIRM</name>
<keyword evidence="2" id="KW-0808">Transferase</keyword>
<dbReference type="OrthoDB" id="9799278at2"/>
<evidence type="ECO:0000313" key="3">
    <source>
        <dbReference type="Proteomes" id="UP000199701"/>
    </source>
</evidence>
<accession>A0A1I0RPN3</accession>
<dbReference type="EMBL" id="FOJI01000019">
    <property type="protein sequence ID" value="SEW42648.1"/>
    <property type="molecule type" value="Genomic_DNA"/>
</dbReference>
<proteinExistence type="predicted"/>
<dbReference type="Pfam" id="PF04230">
    <property type="entry name" value="PS_pyruv_trans"/>
    <property type="match status" value="1"/>
</dbReference>
<protein>
    <submittedName>
        <fullName evidence="2">Polysaccharide pyruvyl transferase</fullName>
    </submittedName>
</protein>
<dbReference type="GO" id="GO:0016740">
    <property type="term" value="F:transferase activity"/>
    <property type="evidence" value="ECO:0007669"/>
    <property type="project" value="UniProtKB-KW"/>
</dbReference>
<gene>
    <name evidence="2" type="ORF">SAMN05421659_11957</name>
</gene>
<dbReference type="Proteomes" id="UP000199701">
    <property type="component" value="Unassembled WGS sequence"/>
</dbReference>
<evidence type="ECO:0000313" key="2">
    <source>
        <dbReference type="EMBL" id="SEW42648.1"/>
    </source>
</evidence>
<feature type="domain" description="Polysaccharide pyruvyl transferase" evidence="1">
    <location>
        <begin position="35"/>
        <end position="315"/>
    </location>
</feature>
<dbReference type="STRING" id="99656.SAMN05421659_11957"/>
<organism evidence="2 3">
    <name type="scientific">[Clostridium] fimetarium</name>
    <dbReference type="NCBI Taxonomy" id="99656"/>
    <lineage>
        <taxon>Bacteria</taxon>
        <taxon>Bacillati</taxon>
        <taxon>Bacillota</taxon>
        <taxon>Clostridia</taxon>
        <taxon>Lachnospirales</taxon>
        <taxon>Lachnospiraceae</taxon>
    </lineage>
</organism>
<dbReference type="AlphaFoldDB" id="A0A1I0RPN3"/>